<dbReference type="Proteomes" id="UP001606134">
    <property type="component" value="Unassembled WGS sequence"/>
</dbReference>
<evidence type="ECO:0000313" key="5">
    <source>
        <dbReference type="Proteomes" id="UP001606134"/>
    </source>
</evidence>
<dbReference type="CDD" id="cd04301">
    <property type="entry name" value="NAT_SF"/>
    <property type="match status" value="1"/>
</dbReference>
<evidence type="ECO:0000313" key="4">
    <source>
        <dbReference type="EMBL" id="MFG6490166.1"/>
    </source>
</evidence>
<accession>A0ABW7HJS9</accession>
<dbReference type="SUPFAM" id="SSF55729">
    <property type="entry name" value="Acyl-CoA N-acyltransferases (Nat)"/>
    <property type="match status" value="1"/>
</dbReference>
<dbReference type="RefSeq" id="WP_394416963.1">
    <property type="nucleotide sequence ID" value="NZ_JBIGIC010000019.1"/>
</dbReference>
<feature type="domain" description="N-acetyltransferase" evidence="3">
    <location>
        <begin position="4"/>
        <end position="148"/>
    </location>
</feature>
<dbReference type="Gene3D" id="3.40.630.30">
    <property type="match status" value="1"/>
</dbReference>
<keyword evidence="5" id="KW-1185">Reference proteome</keyword>
<dbReference type="PROSITE" id="PS51186">
    <property type="entry name" value="GNAT"/>
    <property type="match status" value="1"/>
</dbReference>
<sequence>MAEVAIRDLGVGDVDALLALYEHLNAGDARPSPEAVKAVFAHPGLCHFGLFVGDVLTASCNLAVIPNLTRGGRSYGVIENVVTHVDHRGQGYGQAVIRHAIEQAWAAGAYKVVLTTSRKDPAVWAFYERCGFDSGDKRAFVIRRPATA</sequence>
<dbReference type="Pfam" id="PF00583">
    <property type="entry name" value="Acetyltransf_1"/>
    <property type="match status" value="1"/>
</dbReference>
<keyword evidence="1 4" id="KW-0808">Transferase</keyword>
<evidence type="ECO:0000256" key="2">
    <source>
        <dbReference type="ARBA" id="ARBA00023315"/>
    </source>
</evidence>
<dbReference type="InterPro" id="IPR000182">
    <property type="entry name" value="GNAT_dom"/>
</dbReference>
<dbReference type="PANTHER" id="PTHR43877">
    <property type="entry name" value="AMINOALKYLPHOSPHONATE N-ACETYLTRANSFERASE-RELATED-RELATED"/>
    <property type="match status" value="1"/>
</dbReference>
<organism evidence="4 5">
    <name type="scientific">Pelomonas candidula</name>
    <dbReference type="NCBI Taxonomy" id="3299025"/>
    <lineage>
        <taxon>Bacteria</taxon>
        <taxon>Pseudomonadati</taxon>
        <taxon>Pseudomonadota</taxon>
        <taxon>Betaproteobacteria</taxon>
        <taxon>Burkholderiales</taxon>
        <taxon>Sphaerotilaceae</taxon>
        <taxon>Roseateles</taxon>
    </lineage>
</organism>
<dbReference type="InterPro" id="IPR016181">
    <property type="entry name" value="Acyl_CoA_acyltransferase"/>
</dbReference>
<protein>
    <submittedName>
        <fullName evidence="4">GNAT family N-acetyltransferase</fullName>
        <ecNumber evidence="4">2.3.1.-</ecNumber>
    </submittedName>
</protein>
<proteinExistence type="predicted"/>
<keyword evidence="2 4" id="KW-0012">Acyltransferase</keyword>
<dbReference type="InterPro" id="IPR050832">
    <property type="entry name" value="Bact_Acetyltransf"/>
</dbReference>
<comment type="caution">
    <text evidence="4">The sequence shown here is derived from an EMBL/GenBank/DDBJ whole genome shotgun (WGS) entry which is preliminary data.</text>
</comment>
<evidence type="ECO:0000259" key="3">
    <source>
        <dbReference type="PROSITE" id="PS51186"/>
    </source>
</evidence>
<reference evidence="4 5" key="1">
    <citation type="submission" date="2024-08" db="EMBL/GenBank/DDBJ databases">
        <authorList>
            <person name="Lu H."/>
        </authorList>
    </citation>
    <scope>NUCLEOTIDE SEQUENCE [LARGE SCALE GENOMIC DNA]</scope>
    <source>
        <strain evidence="4 5">BYS78W</strain>
    </source>
</reference>
<dbReference type="EMBL" id="JBIGIC010000019">
    <property type="protein sequence ID" value="MFG6490166.1"/>
    <property type="molecule type" value="Genomic_DNA"/>
</dbReference>
<evidence type="ECO:0000256" key="1">
    <source>
        <dbReference type="ARBA" id="ARBA00022679"/>
    </source>
</evidence>
<name>A0ABW7HJS9_9BURK</name>
<dbReference type="GO" id="GO:0016746">
    <property type="term" value="F:acyltransferase activity"/>
    <property type="evidence" value="ECO:0007669"/>
    <property type="project" value="UniProtKB-KW"/>
</dbReference>
<gene>
    <name evidence="4" type="ORF">ACG04R_26075</name>
</gene>
<dbReference type="EC" id="2.3.1.-" evidence="4"/>